<dbReference type="SUPFAM" id="SSF55785">
    <property type="entry name" value="PYP-like sensor domain (PAS domain)"/>
    <property type="match status" value="1"/>
</dbReference>
<dbReference type="SUPFAM" id="SSF47384">
    <property type="entry name" value="Homodimeric domain of signal transducing histidine kinase"/>
    <property type="match status" value="1"/>
</dbReference>
<dbReference type="PANTHER" id="PTHR45453:SF1">
    <property type="entry name" value="PHOSPHATE REGULON SENSOR PROTEIN PHOR"/>
    <property type="match status" value="1"/>
</dbReference>
<evidence type="ECO:0000256" key="6">
    <source>
        <dbReference type="ARBA" id="ARBA00022475"/>
    </source>
</evidence>
<evidence type="ECO:0000256" key="17">
    <source>
        <dbReference type="ARBA" id="ARBA00025207"/>
    </source>
</evidence>
<dbReference type="CDD" id="cd00082">
    <property type="entry name" value="HisKA"/>
    <property type="match status" value="1"/>
</dbReference>
<comment type="subcellular location">
    <subcellularLocation>
        <location evidence="2">Cell membrane</location>
    </subcellularLocation>
</comment>
<sequence length="424" mass="48717">MRSFWQFEASWISGLLLVALLAGKVSGAYLAAFTGALALYLLRHILHLYRLLAWLRSGKRKMPLGSGLWEEIYYLLYRLMRRNKRRKKRLLHMLERFQTATAALPDATVVLGVRNEIIWFNDAAITLLGLRKSDVGQQVINLVRFPQFVEFLRQPQPHTQLDSVDIASPVLMDARLQVRIVPYGEGLRLLVAQDVTQLRFMERVRSDFVANVSHELRTPLTVLKGYLETLEDAQEQMPRRYFQIFKRMNEQTRRMQYLIDDLLMLTRLESDHKPRSEDVPVPDILREICDETALMKEEHAPISLEIATQAHITGDKSLLYSAFSNLIVNALKYTPAQGRITVRWLQDEIGLRMEVEDNGPGIAVEHLPRITERFYRVEIGGVSNKDGTGLGLAIVKHVLSRHNAELRIRSKPGEGSCFGCYFLH</sequence>
<dbReference type="GO" id="GO:0000155">
    <property type="term" value="F:phosphorelay sensor kinase activity"/>
    <property type="evidence" value="ECO:0007669"/>
    <property type="project" value="InterPro"/>
</dbReference>
<dbReference type="InterPro" id="IPR005467">
    <property type="entry name" value="His_kinase_dom"/>
</dbReference>
<evidence type="ECO:0000256" key="9">
    <source>
        <dbReference type="ARBA" id="ARBA00022679"/>
    </source>
</evidence>
<evidence type="ECO:0000256" key="7">
    <source>
        <dbReference type="ARBA" id="ARBA00022553"/>
    </source>
</evidence>
<evidence type="ECO:0000256" key="11">
    <source>
        <dbReference type="ARBA" id="ARBA00022741"/>
    </source>
</evidence>
<dbReference type="GO" id="GO:0005886">
    <property type="term" value="C:plasma membrane"/>
    <property type="evidence" value="ECO:0007669"/>
    <property type="project" value="UniProtKB-SubCell"/>
</dbReference>
<dbReference type="FunCoup" id="A0A5Q0BCS7">
    <property type="interactions" value="638"/>
</dbReference>
<evidence type="ECO:0000256" key="4">
    <source>
        <dbReference type="ARBA" id="ARBA00019665"/>
    </source>
</evidence>
<feature type="domain" description="Histidine kinase" evidence="18">
    <location>
        <begin position="211"/>
        <end position="424"/>
    </location>
</feature>
<keyword evidence="6" id="KW-1003">Cell membrane</keyword>
<dbReference type="PRINTS" id="PR00344">
    <property type="entry name" value="BCTRLSENSOR"/>
</dbReference>
<comment type="catalytic activity">
    <reaction evidence="1">
        <text>ATP + protein L-histidine = ADP + protein N-phospho-L-histidine.</text>
        <dbReference type="EC" id="2.7.13.3"/>
    </reaction>
</comment>
<dbReference type="InterPro" id="IPR035965">
    <property type="entry name" value="PAS-like_dom_sf"/>
</dbReference>
<evidence type="ECO:0000256" key="8">
    <source>
        <dbReference type="ARBA" id="ARBA00022592"/>
    </source>
</evidence>
<proteinExistence type="predicted"/>
<keyword evidence="8" id="KW-0592">Phosphate transport</keyword>
<evidence type="ECO:0000256" key="12">
    <source>
        <dbReference type="ARBA" id="ARBA00022777"/>
    </source>
</evidence>
<dbReference type="InterPro" id="IPR036097">
    <property type="entry name" value="HisK_dim/P_sf"/>
</dbReference>
<dbReference type="SMART" id="SM00388">
    <property type="entry name" value="HisKA"/>
    <property type="match status" value="1"/>
</dbReference>
<dbReference type="InterPro" id="IPR004358">
    <property type="entry name" value="Sig_transdc_His_kin-like_C"/>
</dbReference>
<dbReference type="OrthoDB" id="9813151at2"/>
<dbReference type="SMART" id="SM00091">
    <property type="entry name" value="PAS"/>
    <property type="match status" value="1"/>
</dbReference>
<dbReference type="Pfam" id="PF00512">
    <property type="entry name" value="HisKA"/>
    <property type="match status" value="1"/>
</dbReference>
<dbReference type="Pfam" id="PF02518">
    <property type="entry name" value="HATPase_c"/>
    <property type="match status" value="1"/>
</dbReference>
<evidence type="ECO:0000259" key="18">
    <source>
        <dbReference type="PROSITE" id="PS50109"/>
    </source>
</evidence>
<keyword evidence="15" id="KW-0902">Two-component regulatory system</keyword>
<keyword evidence="13" id="KW-0067">ATP-binding</keyword>
<dbReference type="InParanoid" id="A0A5Q0BCS7"/>
<keyword evidence="14" id="KW-1133">Transmembrane helix</keyword>
<dbReference type="PROSITE" id="PS50109">
    <property type="entry name" value="HIS_KIN"/>
    <property type="match status" value="1"/>
</dbReference>
<keyword evidence="10" id="KW-0812">Transmembrane</keyword>
<keyword evidence="20" id="KW-1185">Reference proteome</keyword>
<dbReference type="Pfam" id="PF11808">
    <property type="entry name" value="PhoR"/>
    <property type="match status" value="1"/>
</dbReference>
<evidence type="ECO:0000313" key="19">
    <source>
        <dbReference type="EMBL" id="QFY41723.1"/>
    </source>
</evidence>
<dbReference type="Pfam" id="PF13188">
    <property type="entry name" value="PAS_8"/>
    <property type="match status" value="1"/>
</dbReference>
<dbReference type="InterPro" id="IPR000014">
    <property type="entry name" value="PAS"/>
</dbReference>
<dbReference type="EC" id="2.7.13.3" evidence="3"/>
<dbReference type="NCBIfam" id="TIGR02966">
    <property type="entry name" value="phoR_proteo"/>
    <property type="match status" value="1"/>
</dbReference>
<dbReference type="GO" id="GO:0005524">
    <property type="term" value="F:ATP binding"/>
    <property type="evidence" value="ECO:0007669"/>
    <property type="project" value="UniProtKB-KW"/>
</dbReference>
<dbReference type="InterPro" id="IPR003594">
    <property type="entry name" value="HATPase_dom"/>
</dbReference>
<dbReference type="SMART" id="SM00387">
    <property type="entry name" value="HATPase_c"/>
    <property type="match status" value="1"/>
</dbReference>
<dbReference type="PANTHER" id="PTHR45453">
    <property type="entry name" value="PHOSPHATE REGULON SENSOR PROTEIN PHOR"/>
    <property type="match status" value="1"/>
</dbReference>
<dbReference type="InterPro" id="IPR003661">
    <property type="entry name" value="HisK_dim/P_dom"/>
</dbReference>
<evidence type="ECO:0000256" key="1">
    <source>
        <dbReference type="ARBA" id="ARBA00000085"/>
    </source>
</evidence>
<reference evidence="19 20" key="1">
    <citation type="submission" date="2019-09" db="EMBL/GenBank/DDBJ databases">
        <title>Ecophysiology of the spiral-shaped methanotroph Methylospira mobilis as revealed by the complete genome sequence.</title>
        <authorList>
            <person name="Oshkin I.Y."/>
            <person name="Dedysh S.N."/>
            <person name="Miroshnikov K."/>
            <person name="Danilova O.V."/>
            <person name="Hakobyan A."/>
            <person name="Liesack W."/>
        </authorList>
    </citation>
    <scope>NUCLEOTIDE SEQUENCE [LARGE SCALE GENOMIC DNA]</scope>
    <source>
        <strain evidence="19 20">Shm1</strain>
    </source>
</reference>
<dbReference type="InterPro" id="IPR050351">
    <property type="entry name" value="BphY/WalK/GraS-like"/>
</dbReference>
<accession>A0A5Q0BCS7</accession>
<dbReference type="Proteomes" id="UP000325755">
    <property type="component" value="Chromosome"/>
</dbReference>
<dbReference type="RefSeq" id="WP_153247707.1">
    <property type="nucleotide sequence ID" value="NZ_CP044205.1"/>
</dbReference>
<comment type="function">
    <text evidence="17">Member of the two-component regulatory system PhoR/PhoB involved in the phosphate regulon genes expression. PhoR may function as a membrane-associated protein kinase that phosphorylates PhoB in response to environmental signals.</text>
</comment>
<evidence type="ECO:0000256" key="3">
    <source>
        <dbReference type="ARBA" id="ARBA00012438"/>
    </source>
</evidence>
<dbReference type="AlphaFoldDB" id="A0A5Q0BCS7"/>
<dbReference type="InterPro" id="IPR036890">
    <property type="entry name" value="HATPase_C_sf"/>
</dbReference>
<evidence type="ECO:0000256" key="16">
    <source>
        <dbReference type="ARBA" id="ARBA00023136"/>
    </source>
</evidence>
<evidence type="ECO:0000256" key="10">
    <source>
        <dbReference type="ARBA" id="ARBA00022692"/>
    </source>
</evidence>
<evidence type="ECO:0000256" key="14">
    <source>
        <dbReference type="ARBA" id="ARBA00022989"/>
    </source>
</evidence>
<keyword evidence="16" id="KW-0472">Membrane</keyword>
<name>A0A5Q0BCS7_9GAMM</name>
<keyword evidence="11" id="KW-0547">Nucleotide-binding</keyword>
<dbReference type="FunFam" id="1.10.287.130:FF:000001">
    <property type="entry name" value="Two-component sensor histidine kinase"/>
    <property type="match status" value="1"/>
</dbReference>
<dbReference type="EMBL" id="CP044205">
    <property type="protein sequence ID" value="QFY41723.1"/>
    <property type="molecule type" value="Genomic_DNA"/>
</dbReference>
<dbReference type="InterPro" id="IPR014310">
    <property type="entry name" value="Sig_transdc_His_kinase_PhoR"/>
</dbReference>
<protein>
    <recommendedName>
        <fullName evidence="4">Phosphate regulon sensor protein PhoR</fullName>
        <ecNumber evidence="3">2.7.13.3</ecNumber>
    </recommendedName>
</protein>
<evidence type="ECO:0000256" key="5">
    <source>
        <dbReference type="ARBA" id="ARBA00022448"/>
    </source>
</evidence>
<dbReference type="SUPFAM" id="SSF55874">
    <property type="entry name" value="ATPase domain of HSP90 chaperone/DNA topoisomerase II/histidine kinase"/>
    <property type="match status" value="1"/>
</dbReference>
<evidence type="ECO:0000256" key="2">
    <source>
        <dbReference type="ARBA" id="ARBA00004236"/>
    </source>
</evidence>
<dbReference type="GO" id="GO:0016036">
    <property type="term" value="P:cellular response to phosphate starvation"/>
    <property type="evidence" value="ECO:0007669"/>
    <property type="project" value="TreeGrafter"/>
</dbReference>
<organism evidence="19 20">
    <name type="scientific">Candidatus Methylospira mobilis</name>
    <dbReference type="NCBI Taxonomy" id="1808979"/>
    <lineage>
        <taxon>Bacteria</taxon>
        <taxon>Pseudomonadati</taxon>
        <taxon>Pseudomonadota</taxon>
        <taxon>Gammaproteobacteria</taxon>
        <taxon>Methylococcales</taxon>
        <taxon>Methylococcaceae</taxon>
        <taxon>Candidatus Methylospira</taxon>
    </lineage>
</organism>
<keyword evidence="5" id="KW-0813">Transport</keyword>
<dbReference type="FunFam" id="3.30.565.10:FF:000006">
    <property type="entry name" value="Sensor histidine kinase WalK"/>
    <property type="match status" value="1"/>
</dbReference>
<keyword evidence="12 19" id="KW-0418">Kinase</keyword>
<evidence type="ECO:0000256" key="15">
    <source>
        <dbReference type="ARBA" id="ARBA00023012"/>
    </source>
</evidence>
<evidence type="ECO:0000313" key="20">
    <source>
        <dbReference type="Proteomes" id="UP000325755"/>
    </source>
</evidence>
<dbReference type="InterPro" id="IPR021766">
    <property type="entry name" value="PhoR_N"/>
</dbReference>
<dbReference type="Gene3D" id="3.30.565.10">
    <property type="entry name" value="Histidine kinase-like ATPase, C-terminal domain"/>
    <property type="match status" value="1"/>
</dbReference>
<evidence type="ECO:0000256" key="13">
    <source>
        <dbReference type="ARBA" id="ARBA00022840"/>
    </source>
</evidence>
<dbReference type="GO" id="GO:0004721">
    <property type="term" value="F:phosphoprotein phosphatase activity"/>
    <property type="evidence" value="ECO:0007669"/>
    <property type="project" value="InterPro"/>
</dbReference>
<gene>
    <name evidence="19" type="primary">phoR</name>
    <name evidence="19" type="ORF">F6R98_03005</name>
</gene>
<keyword evidence="9" id="KW-0808">Transferase</keyword>
<keyword evidence="7" id="KW-0597">Phosphoprotein</keyword>
<dbReference type="KEGG" id="mmob:F6R98_03005"/>
<dbReference type="Gene3D" id="1.10.287.130">
    <property type="match status" value="1"/>
</dbReference>
<dbReference type="GO" id="GO:0006817">
    <property type="term" value="P:phosphate ion transport"/>
    <property type="evidence" value="ECO:0007669"/>
    <property type="project" value="UniProtKB-KW"/>
</dbReference>